<dbReference type="InterPro" id="IPR029260">
    <property type="entry name" value="DSPn"/>
</dbReference>
<evidence type="ECO:0000313" key="8">
    <source>
        <dbReference type="RefSeq" id="XP_013181638.1"/>
    </source>
</evidence>
<dbReference type="EC" id="3.1.3.48" evidence="2"/>
<feature type="region of interest" description="Disordered" evidence="5">
    <location>
        <begin position="616"/>
        <end position="658"/>
    </location>
</feature>
<feature type="domain" description="Tyrosine-protein phosphatase" evidence="6">
    <location>
        <begin position="177"/>
        <end position="331"/>
    </location>
</feature>
<dbReference type="InterPro" id="IPR029021">
    <property type="entry name" value="Prot-tyrosine_phosphatase-like"/>
</dbReference>
<evidence type="ECO:0000259" key="7">
    <source>
        <dbReference type="PROSITE" id="PS50056"/>
    </source>
</evidence>
<dbReference type="CDD" id="cd14499">
    <property type="entry name" value="CDC14_C"/>
    <property type="match status" value="1"/>
</dbReference>
<dbReference type="CDD" id="cd17657">
    <property type="entry name" value="CDC14_N"/>
    <property type="match status" value="1"/>
</dbReference>
<accession>A0AAJ7EL60</accession>
<dbReference type="InterPro" id="IPR020422">
    <property type="entry name" value="TYR_PHOSPHATASE_DUAL_dom"/>
</dbReference>
<feature type="region of interest" description="Disordered" evidence="5">
    <location>
        <begin position="423"/>
        <end position="460"/>
    </location>
</feature>
<proteinExistence type="inferred from homology"/>
<dbReference type="SUPFAM" id="SSF52799">
    <property type="entry name" value="(Phosphotyrosine protein) phosphatases II"/>
    <property type="match status" value="2"/>
</dbReference>
<dbReference type="GeneID" id="106127893"/>
<dbReference type="Proteomes" id="UP000694872">
    <property type="component" value="Unplaced"/>
</dbReference>
<name>A0AAJ7EL60_PAPXU</name>
<dbReference type="InterPro" id="IPR016130">
    <property type="entry name" value="Tyr_Pase_AS"/>
</dbReference>
<evidence type="ECO:0000256" key="5">
    <source>
        <dbReference type="SAM" id="MobiDB-lite"/>
    </source>
</evidence>
<dbReference type="InterPro" id="IPR050561">
    <property type="entry name" value="PTP"/>
</dbReference>
<dbReference type="KEGG" id="pxu:106127893"/>
<dbReference type="InterPro" id="IPR044506">
    <property type="entry name" value="CDC14_C"/>
</dbReference>
<evidence type="ECO:0000256" key="3">
    <source>
        <dbReference type="ARBA" id="ARBA00022801"/>
    </source>
</evidence>
<dbReference type="AlphaFoldDB" id="A0AAJ7EL60"/>
<dbReference type="Pfam" id="PF22785">
    <property type="entry name" value="Tc-R-P"/>
    <property type="match status" value="1"/>
</dbReference>
<evidence type="ECO:0000259" key="6">
    <source>
        <dbReference type="PROSITE" id="PS50054"/>
    </source>
</evidence>
<comment type="similarity">
    <text evidence="1">Belongs to the protein-tyrosine phosphatase family. Non-receptor class CDC14 subfamily.</text>
</comment>
<gene>
    <name evidence="8" type="primary">LOC106127893</name>
</gene>
<dbReference type="FunFam" id="3.90.190.10:FF:000006">
    <property type="entry name" value="Dual specificity protein phosphatase CDC14B"/>
    <property type="match status" value="1"/>
</dbReference>
<dbReference type="Gene3D" id="3.90.190.10">
    <property type="entry name" value="Protein tyrosine phosphatase superfamily"/>
    <property type="match status" value="2"/>
</dbReference>
<dbReference type="PROSITE" id="PS50056">
    <property type="entry name" value="TYR_PHOSPHATASE_2"/>
    <property type="match status" value="1"/>
</dbReference>
<dbReference type="PROSITE" id="PS50054">
    <property type="entry name" value="TYR_PHOSPHATASE_DUAL"/>
    <property type="match status" value="1"/>
</dbReference>
<dbReference type="GO" id="GO:0004725">
    <property type="term" value="F:protein tyrosine phosphatase activity"/>
    <property type="evidence" value="ECO:0007669"/>
    <property type="project" value="UniProtKB-EC"/>
</dbReference>
<dbReference type="SMART" id="SM00195">
    <property type="entry name" value="DSPc"/>
    <property type="match status" value="1"/>
</dbReference>
<feature type="region of interest" description="Disordered" evidence="5">
    <location>
        <begin position="538"/>
        <end position="578"/>
    </location>
</feature>
<dbReference type="InterPro" id="IPR000387">
    <property type="entry name" value="Tyr_Pase_dom"/>
</dbReference>
<keyword evidence="4" id="KW-0904">Protein phosphatase</keyword>
<feature type="region of interest" description="Disordered" evidence="5">
    <location>
        <begin position="365"/>
        <end position="399"/>
    </location>
</feature>
<reference evidence="8" key="1">
    <citation type="submission" date="2025-08" db="UniProtKB">
        <authorList>
            <consortium name="RefSeq"/>
        </authorList>
    </citation>
    <scope>IDENTIFICATION</scope>
</reference>
<dbReference type="PANTHER" id="PTHR23339">
    <property type="entry name" value="TYROSINE SPECIFIC PROTEIN PHOSPHATASE AND DUAL SPECIFICITY PROTEIN PHOSPHATASE"/>
    <property type="match status" value="1"/>
</dbReference>
<feature type="compositionally biased region" description="Polar residues" evidence="5">
    <location>
        <begin position="541"/>
        <end position="556"/>
    </location>
</feature>
<protein>
    <recommendedName>
        <fullName evidence="2">protein-tyrosine-phosphatase</fullName>
        <ecNumber evidence="2">3.1.3.48</ecNumber>
    </recommendedName>
</protein>
<evidence type="ECO:0000256" key="2">
    <source>
        <dbReference type="ARBA" id="ARBA00013064"/>
    </source>
</evidence>
<feature type="compositionally biased region" description="Basic and acidic residues" evidence="5">
    <location>
        <begin position="428"/>
        <end position="438"/>
    </location>
</feature>
<organism evidence="8">
    <name type="scientific">Papilio xuthus</name>
    <name type="common">Asian swallowtail butterfly</name>
    <dbReference type="NCBI Taxonomy" id="66420"/>
    <lineage>
        <taxon>Eukaryota</taxon>
        <taxon>Metazoa</taxon>
        <taxon>Ecdysozoa</taxon>
        <taxon>Arthropoda</taxon>
        <taxon>Hexapoda</taxon>
        <taxon>Insecta</taxon>
        <taxon>Pterygota</taxon>
        <taxon>Neoptera</taxon>
        <taxon>Endopterygota</taxon>
        <taxon>Lepidoptera</taxon>
        <taxon>Glossata</taxon>
        <taxon>Ditrysia</taxon>
        <taxon>Papilionoidea</taxon>
        <taxon>Papilionidae</taxon>
        <taxon>Papilioninae</taxon>
        <taxon>Papilio</taxon>
    </lineage>
</organism>
<feature type="compositionally biased region" description="Basic residues" evidence="5">
    <location>
        <begin position="710"/>
        <end position="720"/>
    </location>
</feature>
<feature type="region of interest" description="Disordered" evidence="5">
    <location>
        <begin position="699"/>
        <end position="720"/>
    </location>
</feature>
<evidence type="ECO:0000256" key="4">
    <source>
        <dbReference type="ARBA" id="ARBA00022912"/>
    </source>
</evidence>
<sequence>MTQHTDILYMSEYIKNTLYFAITRPGKVFKSTSETYFLCIDNELVYENYFSDFGPVNLGCIYKYCKLLNEKLEKCRDSQFVVHYTSCDPKKSTNAAFLMGCFGVVYLNLRPKEALKPLLLQGYSYRPFQDATPGDSAYTISLLDCLQAMDKARELGFYDFQDFNYEDYVALDKIEGGDLNWIIPGKFLAFIGPVDTKAPIYHRPEEYISYFKENNVNVVIRLNKKMYDGNIFISAGILHYDLFFLDGSCPPKNICLKFLRISETSVGAIAVHCKAGLGRTGSLIGCYLIKHYRMTSHEAIGWMRICRPGSVIGQQQEWLEKLEPWLIKQGNLYRKRVHGDFDKLPEHKYGLYSITEKAVKCRPVLFHKSPSPPPPVQRQNRVDGATHSRPQASKIIRKGNAVTVAPVEKDQYIWRVRSPYKSYGQRSAKTDDQSETKSRRTSGSGEPRPRLVSQDCTMSPLIKRTVPTSQDFNKMPSGFTTIPTFCTTQGPIVKTITEAKEFLMRSSACRENCGFIPTHEPSKDPYKKRNDQYDYLAYRNPSRNIPPSYTSTVGRDSQSHYRRRLGRSPSPIPPRLALEQSRATNTLSVKEVAVKKASSKIAIRDALSRLKLTAPRYGSTGAGSVGAASLGARRVAPSGKRAPSTRSDERNTATQGDVLNSIKYQRRLLDSIVINKANATSRENQDNLRLKEKNASIGPMRIFNRPSSPKGRHNVHTPFY</sequence>
<keyword evidence="3" id="KW-0378">Hydrolase</keyword>
<dbReference type="PROSITE" id="PS00383">
    <property type="entry name" value="TYR_PHOSPHATASE_1"/>
    <property type="match status" value="1"/>
</dbReference>
<dbReference type="RefSeq" id="XP_013181638.1">
    <property type="nucleotide sequence ID" value="XM_013326184.1"/>
</dbReference>
<evidence type="ECO:0000256" key="1">
    <source>
        <dbReference type="ARBA" id="ARBA00007315"/>
    </source>
</evidence>
<feature type="domain" description="Tyrosine specific protein phosphatases" evidence="7">
    <location>
        <begin position="256"/>
        <end position="318"/>
    </location>
</feature>
<dbReference type="Pfam" id="PF14671">
    <property type="entry name" value="DSPn"/>
    <property type="match status" value="1"/>
</dbReference>